<dbReference type="Pfam" id="PF04488">
    <property type="entry name" value="Gly_transf_sug"/>
    <property type="match status" value="1"/>
</dbReference>
<organism evidence="4 5">
    <name type="scientific">Aspergillus homomorphus (strain CBS 101889)</name>
    <dbReference type="NCBI Taxonomy" id="1450537"/>
    <lineage>
        <taxon>Eukaryota</taxon>
        <taxon>Fungi</taxon>
        <taxon>Dikarya</taxon>
        <taxon>Ascomycota</taxon>
        <taxon>Pezizomycotina</taxon>
        <taxon>Eurotiomycetes</taxon>
        <taxon>Eurotiomycetidae</taxon>
        <taxon>Eurotiales</taxon>
        <taxon>Aspergillaceae</taxon>
        <taxon>Aspergillus</taxon>
        <taxon>Aspergillus subgen. Circumdati</taxon>
    </lineage>
</organism>
<dbReference type="InterPro" id="IPR029044">
    <property type="entry name" value="Nucleotide-diphossugar_trans"/>
</dbReference>
<dbReference type="OrthoDB" id="3647at2759"/>
<accession>A0A395IHE7</accession>
<dbReference type="STRING" id="1450537.A0A395IHE7"/>
<dbReference type="RefSeq" id="XP_025556788.1">
    <property type="nucleotide sequence ID" value="XM_025689924.1"/>
</dbReference>
<evidence type="ECO:0000313" key="5">
    <source>
        <dbReference type="Proteomes" id="UP000248961"/>
    </source>
</evidence>
<dbReference type="Gene3D" id="3.90.550.20">
    <property type="match status" value="1"/>
</dbReference>
<dbReference type="VEuPathDB" id="FungiDB:BO97DRAFT_11414"/>
<reference evidence="4 5" key="1">
    <citation type="submission" date="2018-02" db="EMBL/GenBank/DDBJ databases">
        <title>The genomes of Aspergillus section Nigri reveals drivers in fungal speciation.</title>
        <authorList>
            <consortium name="DOE Joint Genome Institute"/>
            <person name="Vesth T.C."/>
            <person name="Nybo J."/>
            <person name="Theobald S."/>
            <person name="Brandl J."/>
            <person name="Frisvad J.C."/>
            <person name="Nielsen K.F."/>
            <person name="Lyhne E.K."/>
            <person name="Kogle M.E."/>
            <person name="Kuo A."/>
            <person name="Riley R."/>
            <person name="Clum A."/>
            <person name="Nolan M."/>
            <person name="Lipzen A."/>
            <person name="Salamov A."/>
            <person name="Henrissat B."/>
            <person name="Wiebenga A."/>
            <person name="De vries R.P."/>
            <person name="Grigoriev I.V."/>
            <person name="Mortensen U.H."/>
            <person name="Andersen M.R."/>
            <person name="Baker S.E."/>
        </authorList>
    </citation>
    <scope>NUCLEOTIDE SEQUENCE [LARGE SCALE GENOMIC DNA]</scope>
    <source>
        <strain evidence="4 5">CBS 101889</strain>
    </source>
</reference>
<dbReference type="GO" id="GO:0000030">
    <property type="term" value="F:mannosyltransferase activity"/>
    <property type="evidence" value="ECO:0007669"/>
    <property type="project" value="TreeGrafter"/>
</dbReference>
<keyword evidence="3" id="KW-1133">Transmembrane helix</keyword>
<evidence type="ECO:0000256" key="2">
    <source>
        <dbReference type="ARBA" id="ARBA00022679"/>
    </source>
</evidence>
<evidence type="ECO:0000256" key="3">
    <source>
        <dbReference type="SAM" id="Phobius"/>
    </source>
</evidence>
<dbReference type="SUPFAM" id="SSF53448">
    <property type="entry name" value="Nucleotide-diphospho-sugar transferases"/>
    <property type="match status" value="1"/>
</dbReference>
<dbReference type="GeneID" id="37194213"/>
<dbReference type="GO" id="GO:0016020">
    <property type="term" value="C:membrane"/>
    <property type="evidence" value="ECO:0007669"/>
    <property type="project" value="GOC"/>
</dbReference>
<evidence type="ECO:0000256" key="1">
    <source>
        <dbReference type="ARBA" id="ARBA00009003"/>
    </source>
</evidence>
<gene>
    <name evidence="4" type="ORF">BO97DRAFT_11414</name>
</gene>
<name>A0A395IHE7_ASPHC</name>
<dbReference type="GO" id="GO:0051999">
    <property type="term" value="P:mannosyl-inositol phosphorylceramide biosynthetic process"/>
    <property type="evidence" value="ECO:0007669"/>
    <property type="project" value="TreeGrafter"/>
</dbReference>
<dbReference type="EMBL" id="KZ824267">
    <property type="protein sequence ID" value="RAL17634.1"/>
    <property type="molecule type" value="Genomic_DNA"/>
</dbReference>
<feature type="transmembrane region" description="Helical" evidence="3">
    <location>
        <begin position="340"/>
        <end position="360"/>
    </location>
</feature>
<keyword evidence="2" id="KW-0808">Transferase</keyword>
<dbReference type="InterPro" id="IPR051706">
    <property type="entry name" value="Glycosyltransferase_domain"/>
</dbReference>
<sequence>MMLPSKILKQQAMKCRSILPTLFLSPQLEALIIRARQGPFLTCVTLYLLITFLSWLASFLHFRTSLHDNLITHEHLAPETTPVAHIEQPIQWAPPSISDGTENTNNNSAVATAPIPQIIHRMWRHLTSDIPSEWSNATTSCQAQNPVYQQYIWTDKTAHQFIARHFPWYLATYTDHLLPMQRVDALRYLLLWHYGGVFLDPELGCGRSLGPLLSAGNVQQGHVLLPQRWPYGVGTEMMASPPGHPFIIKLALTAHAHRWSGIPAYVMAFAESGSVVVSRALAVWLRSVAGGGGSAQTTIAIVPSALFDDAESGEAFFVRCAGQTPRGDEVAVAEHVFGNWLGWCGAGLSLAGMALVIFGLTSQPKRSVTQLLV</sequence>
<feature type="transmembrane region" description="Helical" evidence="3">
    <location>
        <begin position="40"/>
        <end position="62"/>
    </location>
</feature>
<comment type="similarity">
    <text evidence="1">Belongs to the glycosyltransferase 32 family.</text>
</comment>
<keyword evidence="3" id="KW-0472">Membrane</keyword>
<dbReference type="PANTHER" id="PTHR32385">
    <property type="entry name" value="MANNOSYL PHOSPHORYLINOSITOL CERAMIDE SYNTHASE"/>
    <property type="match status" value="1"/>
</dbReference>
<dbReference type="InterPro" id="IPR007577">
    <property type="entry name" value="GlycoTrfase_DXD_sugar-bd_CS"/>
</dbReference>
<dbReference type="Proteomes" id="UP000248961">
    <property type="component" value="Unassembled WGS sequence"/>
</dbReference>
<dbReference type="PANTHER" id="PTHR32385:SF15">
    <property type="entry name" value="INOSITOL PHOSPHOCERAMIDE MANNOSYLTRANSFERASE 1"/>
    <property type="match status" value="1"/>
</dbReference>
<keyword evidence="3" id="KW-0812">Transmembrane</keyword>
<evidence type="ECO:0000313" key="4">
    <source>
        <dbReference type="EMBL" id="RAL17634.1"/>
    </source>
</evidence>
<proteinExistence type="inferred from homology"/>
<protein>
    <submittedName>
        <fullName evidence="4">Mannosyl phosphorylinositol ceramide synthase SUR1</fullName>
    </submittedName>
</protein>
<dbReference type="AlphaFoldDB" id="A0A395IHE7"/>
<keyword evidence="5" id="KW-1185">Reference proteome</keyword>